<reference evidence="3" key="1">
    <citation type="journal article" date="2019" name="Int. J. Syst. Evol. Microbiol.">
        <title>The Global Catalogue of Microorganisms (GCM) 10K type strain sequencing project: providing services to taxonomists for standard genome sequencing and annotation.</title>
        <authorList>
            <consortium name="The Broad Institute Genomics Platform"/>
            <consortium name="The Broad Institute Genome Sequencing Center for Infectious Disease"/>
            <person name="Wu L."/>
            <person name="Ma J."/>
        </authorList>
    </citation>
    <scope>NUCLEOTIDE SEQUENCE [LARGE SCALE GENOMIC DNA]</scope>
    <source>
        <strain evidence="3">JCM 18324</strain>
    </source>
</reference>
<gene>
    <name evidence="2" type="ORF">GCM10023329_21460</name>
</gene>
<sequence length="87" mass="9350">MARTTAPTRWQRVSTGTDPAPAAPPGAGTPIYDRLAAEWAAAGRTLPGRPDAEWRRLTVFPPVPDGGLGPLLPPPARRGWLYDRHTA</sequence>
<feature type="compositionally biased region" description="Low complexity" evidence="1">
    <location>
        <begin position="15"/>
        <end position="29"/>
    </location>
</feature>
<name>A0ABP9A481_9ACTN</name>
<protein>
    <submittedName>
        <fullName evidence="2">Uncharacterized protein</fullName>
    </submittedName>
</protein>
<comment type="caution">
    <text evidence="2">The sequence shown here is derived from an EMBL/GenBank/DDBJ whole genome shotgun (WGS) entry which is preliminary data.</text>
</comment>
<evidence type="ECO:0000256" key="1">
    <source>
        <dbReference type="SAM" id="MobiDB-lite"/>
    </source>
</evidence>
<feature type="compositionally biased region" description="Polar residues" evidence="1">
    <location>
        <begin position="1"/>
        <end position="14"/>
    </location>
</feature>
<feature type="region of interest" description="Disordered" evidence="1">
    <location>
        <begin position="62"/>
        <end position="87"/>
    </location>
</feature>
<keyword evidence="3" id="KW-1185">Reference proteome</keyword>
<accession>A0ABP9A481</accession>
<feature type="region of interest" description="Disordered" evidence="1">
    <location>
        <begin position="1"/>
        <end position="29"/>
    </location>
</feature>
<dbReference type="Proteomes" id="UP001501147">
    <property type="component" value="Unassembled WGS sequence"/>
</dbReference>
<evidence type="ECO:0000313" key="2">
    <source>
        <dbReference type="EMBL" id="GAA4773377.1"/>
    </source>
</evidence>
<evidence type="ECO:0000313" key="3">
    <source>
        <dbReference type="Proteomes" id="UP001501147"/>
    </source>
</evidence>
<proteinExistence type="predicted"/>
<dbReference type="RefSeq" id="WP_345612535.1">
    <property type="nucleotide sequence ID" value="NZ_BAABJV010000004.1"/>
</dbReference>
<dbReference type="EMBL" id="BAABJV010000004">
    <property type="protein sequence ID" value="GAA4773377.1"/>
    <property type="molecule type" value="Genomic_DNA"/>
</dbReference>
<organism evidence="2 3">
    <name type="scientific">Streptomyces sanyensis</name>
    <dbReference type="NCBI Taxonomy" id="568869"/>
    <lineage>
        <taxon>Bacteria</taxon>
        <taxon>Bacillati</taxon>
        <taxon>Actinomycetota</taxon>
        <taxon>Actinomycetes</taxon>
        <taxon>Kitasatosporales</taxon>
        <taxon>Streptomycetaceae</taxon>
        <taxon>Streptomyces</taxon>
    </lineage>
</organism>